<name>E9SHQ6_RUMAL</name>
<proteinExistence type="predicted"/>
<keyword evidence="2" id="KW-1185">Reference proteome</keyword>
<gene>
    <name evidence="1" type="ORF">CUS_7006</name>
</gene>
<dbReference type="Proteomes" id="UP000004259">
    <property type="component" value="Unassembled WGS sequence"/>
</dbReference>
<comment type="caution">
    <text evidence="1">The sequence shown here is derived from an EMBL/GenBank/DDBJ whole genome shotgun (WGS) entry which is preliminary data.</text>
</comment>
<reference evidence="1 2" key="1">
    <citation type="submission" date="2011-02" db="EMBL/GenBank/DDBJ databases">
        <authorList>
            <person name="Nelson K.E."/>
            <person name="Sutton G."/>
            <person name="Torralba M."/>
            <person name="Durkin S."/>
            <person name="Harkins D."/>
            <person name="Montgomery R."/>
            <person name="Ziemer C."/>
            <person name="Klaassens E."/>
            <person name="Ocuiv P."/>
            <person name="Morrison M."/>
        </authorList>
    </citation>
    <scope>NUCLEOTIDE SEQUENCE [LARGE SCALE GENOMIC DNA]</scope>
    <source>
        <strain evidence="1 2">8</strain>
    </source>
</reference>
<dbReference type="AlphaFoldDB" id="E9SHQ6"/>
<protein>
    <submittedName>
        <fullName evidence="1">Uncharacterized protein</fullName>
    </submittedName>
</protein>
<evidence type="ECO:0000313" key="1">
    <source>
        <dbReference type="EMBL" id="EGC01115.1"/>
    </source>
</evidence>
<dbReference type="EMBL" id="ADKM02000134">
    <property type="protein sequence ID" value="EGC01115.1"/>
    <property type="molecule type" value="Genomic_DNA"/>
</dbReference>
<organism evidence="1 2">
    <name type="scientific">Ruminococcus albus 8</name>
    <dbReference type="NCBI Taxonomy" id="246199"/>
    <lineage>
        <taxon>Bacteria</taxon>
        <taxon>Bacillati</taxon>
        <taxon>Bacillota</taxon>
        <taxon>Clostridia</taxon>
        <taxon>Eubacteriales</taxon>
        <taxon>Oscillospiraceae</taxon>
        <taxon>Ruminococcus</taxon>
    </lineage>
</organism>
<sequence>MTDMIAYKTTRVFFGGYEKCGFRRKTELSAMFITILWT</sequence>
<evidence type="ECO:0000313" key="2">
    <source>
        <dbReference type="Proteomes" id="UP000004259"/>
    </source>
</evidence>
<accession>E9SHQ6</accession>